<dbReference type="Proteomes" id="UP001243330">
    <property type="component" value="Unassembled WGS sequence"/>
</dbReference>
<evidence type="ECO:0000256" key="1">
    <source>
        <dbReference type="SAM" id="Phobius"/>
    </source>
</evidence>
<evidence type="ECO:0000313" key="2">
    <source>
        <dbReference type="EMBL" id="KAK1838760.1"/>
    </source>
</evidence>
<evidence type="ECO:0000313" key="3">
    <source>
        <dbReference type="Proteomes" id="UP001243330"/>
    </source>
</evidence>
<keyword evidence="1" id="KW-0812">Transmembrane</keyword>
<comment type="caution">
    <text evidence="2">The sequence shown here is derived from an EMBL/GenBank/DDBJ whole genome shotgun (WGS) entry which is preliminary data.</text>
</comment>
<dbReference type="AlphaFoldDB" id="A0AAD9A078"/>
<name>A0AAD9A078_9PEZI</name>
<accession>A0AAD9A078</accession>
<protein>
    <recommendedName>
        <fullName evidence="4">NADH-ubiquinone reductase complex 1 MLRQ subunit</fullName>
    </recommendedName>
</protein>
<dbReference type="Pfam" id="PF06522">
    <property type="entry name" value="B12D"/>
    <property type="match status" value="1"/>
</dbReference>
<feature type="transmembrane region" description="Helical" evidence="1">
    <location>
        <begin position="85"/>
        <end position="104"/>
    </location>
</feature>
<keyword evidence="1" id="KW-1133">Transmembrane helix</keyword>
<evidence type="ECO:0008006" key="4">
    <source>
        <dbReference type="Google" id="ProtNLM"/>
    </source>
</evidence>
<gene>
    <name evidence="2" type="ORF">CCHR01_18610</name>
</gene>
<organism evidence="2 3">
    <name type="scientific">Colletotrichum chrysophilum</name>
    <dbReference type="NCBI Taxonomy" id="1836956"/>
    <lineage>
        <taxon>Eukaryota</taxon>
        <taxon>Fungi</taxon>
        <taxon>Dikarya</taxon>
        <taxon>Ascomycota</taxon>
        <taxon>Pezizomycotina</taxon>
        <taxon>Sordariomycetes</taxon>
        <taxon>Hypocreomycetidae</taxon>
        <taxon>Glomerellales</taxon>
        <taxon>Glomerellaceae</taxon>
        <taxon>Colletotrichum</taxon>
        <taxon>Colletotrichum gloeosporioides species complex</taxon>
    </lineage>
</organism>
<keyword evidence="1" id="KW-0472">Membrane</keyword>
<dbReference type="EMBL" id="JAQOWY010000771">
    <property type="protein sequence ID" value="KAK1838760.1"/>
    <property type="molecule type" value="Genomic_DNA"/>
</dbReference>
<proteinExistence type="predicted"/>
<sequence>MVAGSTSKHSFRDPIPISERLLPQLYRKPENLPSKNTKTVKMRPTLGLRAFRPTMRMRSPVPAEDQVGHTVSQRLRKLRQIPPELIPLGVVVGFALAAATYSIGRHFMTDSTIRIKRQNKAAADAAEAREHH</sequence>
<keyword evidence="3" id="KW-1185">Reference proteome</keyword>
<reference evidence="2" key="1">
    <citation type="submission" date="2023-01" db="EMBL/GenBank/DDBJ databases">
        <title>Colletotrichum chrysophilum M932 genome sequence.</title>
        <authorList>
            <person name="Baroncelli R."/>
        </authorList>
    </citation>
    <scope>NUCLEOTIDE SEQUENCE</scope>
    <source>
        <strain evidence="2">M932</strain>
    </source>
</reference>
<dbReference type="InterPro" id="IPR010530">
    <property type="entry name" value="B12D"/>
</dbReference>